<feature type="domain" description="RelA/SpoT" evidence="2">
    <location>
        <begin position="99"/>
        <end position="222"/>
    </location>
</feature>
<dbReference type="SUPFAM" id="SSF81301">
    <property type="entry name" value="Nucleotidyltransferase"/>
    <property type="match status" value="1"/>
</dbReference>
<dbReference type="PANTHER" id="PTHR47837">
    <property type="entry name" value="GTP PYROPHOSPHOKINASE YJBM"/>
    <property type="match status" value="1"/>
</dbReference>
<protein>
    <submittedName>
        <fullName evidence="3">GTP pyrophosphokinase</fullName>
    </submittedName>
</protein>
<evidence type="ECO:0000259" key="2">
    <source>
        <dbReference type="SMART" id="SM00954"/>
    </source>
</evidence>
<reference evidence="3" key="2">
    <citation type="submission" date="2020-09" db="EMBL/GenBank/DDBJ databases">
        <authorList>
            <person name="Sun Q."/>
            <person name="Ohkuma M."/>
        </authorList>
    </citation>
    <scope>NUCLEOTIDE SEQUENCE</scope>
    <source>
        <strain evidence="3">JCM 3346</strain>
    </source>
</reference>
<dbReference type="Gene3D" id="3.30.460.10">
    <property type="entry name" value="Beta Polymerase, domain 2"/>
    <property type="match status" value="1"/>
</dbReference>
<evidence type="ECO:0000313" key="3">
    <source>
        <dbReference type="EMBL" id="GGR37751.1"/>
    </source>
</evidence>
<dbReference type="InterPro" id="IPR007685">
    <property type="entry name" value="RelA_SpoT"/>
</dbReference>
<name>A0A918FHF7_AGRME</name>
<proteinExistence type="predicted"/>
<dbReference type="AlphaFoldDB" id="A0A918FHF7"/>
<keyword evidence="4" id="KW-1185">Reference proteome</keyword>
<dbReference type="SMART" id="SM00954">
    <property type="entry name" value="RelA_SpoT"/>
    <property type="match status" value="1"/>
</dbReference>
<reference evidence="3" key="1">
    <citation type="journal article" date="2014" name="Int. J. Syst. Evol. Microbiol.">
        <title>Complete genome sequence of Corynebacterium casei LMG S-19264T (=DSM 44701T), isolated from a smear-ripened cheese.</title>
        <authorList>
            <consortium name="US DOE Joint Genome Institute (JGI-PGF)"/>
            <person name="Walter F."/>
            <person name="Albersmeier A."/>
            <person name="Kalinowski J."/>
            <person name="Ruckert C."/>
        </authorList>
    </citation>
    <scope>NUCLEOTIDE SEQUENCE</scope>
    <source>
        <strain evidence="3">JCM 3346</strain>
    </source>
</reference>
<dbReference type="Gene3D" id="1.10.287.860">
    <property type="entry name" value="Nucleotidyltransferase"/>
    <property type="match status" value="1"/>
</dbReference>
<feature type="region of interest" description="Disordered" evidence="1">
    <location>
        <begin position="1"/>
        <end position="32"/>
    </location>
</feature>
<dbReference type="Proteomes" id="UP000610303">
    <property type="component" value="Unassembled WGS sequence"/>
</dbReference>
<dbReference type="CDD" id="cd05399">
    <property type="entry name" value="NT_Rel-Spo_like"/>
    <property type="match status" value="1"/>
</dbReference>
<organism evidence="3 4">
    <name type="scientific">Agromyces mediolanus</name>
    <name type="common">Corynebacterium mediolanum</name>
    <dbReference type="NCBI Taxonomy" id="41986"/>
    <lineage>
        <taxon>Bacteria</taxon>
        <taxon>Bacillati</taxon>
        <taxon>Actinomycetota</taxon>
        <taxon>Actinomycetes</taxon>
        <taxon>Micrococcales</taxon>
        <taxon>Microbacteriaceae</taxon>
        <taxon>Agromyces</taxon>
    </lineage>
</organism>
<dbReference type="PANTHER" id="PTHR47837:SF2">
    <property type="entry name" value="GTP PYROPHOSPHOKINASE YWAC"/>
    <property type="match status" value="1"/>
</dbReference>
<gene>
    <name evidence="3" type="ORF">GCM10010196_34700</name>
</gene>
<evidence type="ECO:0000313" key="4">
    <source>
        <dbReference type="Proteomes" id="UP000610303"/>
    </source>
</evidence>
<accession>A0A918FHF7</accession>
<evidence type="ECO:0000256" key="1">
    <source>
        <dbReference type="SAM" id="MobiDB-lite"/>
    </source>
</evidence>
<dbReference type="InterPro" id="IPR052366">
    <property type="entry name" value="GTP_Pyrophosphokinase"/>
</dbReference>
<sequence length="267" mass="30187">MTSTESSPFDSAPVPLPVPITAPSASGAPESPMLTDRAQRALDTIDGQTLEEMRALRDETERFMQRYKFGMDEVITKLSILREEFNQAHDYNPIEHISSRLKSLDSVIEKMARKGVEPSFDAISQTITDIAGVRVTCSFVSDAYRIYELLVAQRDIRVLQVKDYIAEPKPNGYQSLHVIVEVPVFLSTGAHPVVVEVQIRTIAMDFWASLEHKIYYKYDRQVPQELLDGLTDAARTASELDARMERLHREVHGDPRANARLRRTSIA</sequence>
<dbReference type="EMBL" id="BMRJ01000007">
    <property type="protein sequence ID" value="GGR37751.1"/>
    <property type="molecule type" value="Genomic_DNA"/>
</dbReference>
<dbReference type="GO" id="GO:0015969">
    <property type="term" value="P:guanosine tetraphosphate metabolic process"/>
    <property type="evidence" value="ECO:0007669"/>
    <property type="project" value="InterPro"/>
</dbReference>
<comment type="caution">
    <text evidence="3">The sequence shown here is derived from an EMBL/GenBank/DDBJ whole genome shotgun (WGS) entry which is preliminary data.</text>
</comment>
<dbReference type="InterPro" id="IPR043519">
    <property type="entry name" value="NT_sf"/>
</dbReference>
<dbReference type="Pfam" id="PF04607">
    <property type="entry name" value="RelA_SpoT"/>
    <property type="match status" value="1"/>
</dbReference>